<feature type="compositionally biased region" description="Polar residues" evidence="1">
    <location>
        <begin position="155"/>
        <end position="166"/>
    </location>
</feature>
<dbReference type="AlphaFoldDB" id="A0ABD1QIG7"/>
<feature type="compositionally biased region" description="Basic and acidic residues" evidence="1">
    <location>
        <begin position="136"/>
        <end position="154"/>
    </location>
</feature>
<feature type="compositionally biased region" description="Acidic residues" evidence="1">
    <location>
        <begin position="1"/>
        <end position="25"/>
    </location>
</feature>
<proteinExistence type="predicted"/>
<feature type="region of interest" description="Disordered" evidence="1">
    <location>
        <begin position="1"/>
        <end position="75"/>
    </location>
</feature>
<feature type="compositionally biased region" description="Basic and acidic residues" evidence="1">
    <location>
        <begin position="38"/>
        <end position="55"/>
    </location>
</feature>
<evidence type="ECO:0000256" key="1">
    <source>
        <dbReference type="SAM" id="MobiDB-lite"/>
    </source>
</evidence>
<dbReference type="Proteomes" id="UP001604336">
    <property type="component" value="Unassembled WGS sequence"/>
</dbReference>
<dbReference type="EMBL" id="JBFOLK010000011">
    <property type="protein sequence ID" value="KAL2475876.1"/>
    <property type="molecule type" value="Genomic_DNA"/>
</dbReference>
<protein>
    <submittedName>
        <fullName evidence="2">Uncharacterized protein</fullName>
    </submittedName>
</protein>
<accession>A0ABD1QIG7</accession>
<reference evidence="3" key="1">
    <citation type="submission" date="2024-07" db="EMBL/GenBank/DDBJ databases">
        <title>Two chromosome-level genome assemblies of Korean endemic species Abeliophyllum distichum and Forsythia ovata (Oleaceae).</title>
        <authorList>
            <person name="Jang H."/>
        </authorList>
    </citation>
    <scope>NUCLEOTIDE SEQUENCE [LARGE SCALE GENOMIC DNA]</scope>
</reference>
<feature type="compositionally biased region" description="Polar residues" evidence="1">
    <location>
        <begin position="59"/>
        <end position="68"/>
    </location>
</feature>
<evidence type="ECO:0000313" key="3">
    <source>
        <dbReference type="Proteomes" id="UP001604336"/>
    </source>
</evidence>
<gene>
    <name evidence="2" type="ORF">Adt_36612</name>
</gene>
<organism evidence="2 3">
    <name type="scientific">Abeliophyllum distichum</name>
    <dbReference type="NCBI Taxonomy" id="126358"/>
    <lineage>
        <taxon>Eukaryota</taxon>
        <taxon>Viridiplantae</taxon>
        <taxon>Streptophyta</taxon>
        <taxon>Embryophyta</taxon>
        <taxon>Tracheophyta</taxon>
        <taxon>Spermatophyta</taxon>
        <taxon>Magnoliopsida</taxon>
        <taxon>eudicotyledons</taxon>
        <taxon>Gunneridae</taxon>
        <taxon>Pentapetalae</taxon>
        <taxon>asterids</taxon>
        <taxon>lamiids</taxon>
        <taxon>Lamiales</taxon>
        <taxon>Oleaceae</taxon>
        <taxon>Forsythieae</taxon>
        <taxon>Abeliophyllum</taxon>
    </lineage>
</organism>
<feature type="region of interest" description="Disordered" evidence="1">
    <location>
        <begin position="136"/>
        <end position="166"/>
    </location>
</feature>
<name>A0ABD1QIG7_9LAMI</name>
<keyword evidence="3" id="KW-1185">Reference proteome</keyword>
<evidence type="ECO:0000313" key="2">
    <source>
        <dbReference type="EMBL" id="KAL2475876.1"/>
    </source>
</evidence>
<sequence>MVTDSEDDSNFVDSENDNDEDDDLAYEQNVTNDIQIEVEGRVSEGAKDIENEGKLTPKRGSTSASNQAHKPESVLKFMPTPRVDMRHADLNMLSGPSASLFVPEENSKWNIEAPVIITEEVDISTMVDELERLNSEEATRNRAERARTKTKEYEYNTSSSVPEENSKWNTEAHVIIIE</sequence>
<comment type="caution">
    <text evidence="2">The sequence shown here is derived from an EMBL/GenBank/DDBJ whole genome shotgun (WGS) entry which is preliminary data.</text>
</comment>